<comment type="caution">
    <text evidence="1">The sequence shown here is derived from an EMBL/GenBank/DDBJ whole genome shotgun (WGS) entry which is preliminary data.</text>
</comment>
<dbReference type="Proteomes" id="UP000187455">
    <property type="component" value="Unassembled WGS sequence"/>
</dbReference>
<proteinExistence type="predicted"/>
<dbReference type="OrthoDB" id="10326954at2759"/>
<reference evidence="1 2" key="1">
    <citation type="journal article" date="2016" name="Mol. Biol. Evol.">
        <title>Genome-Wide Survey of Gut Fungi (Harpellales) Reveals the First Horizontally Transferred Ubiquitin Gene from a Mosquito Host.</title>
        <authorList>
            <person name="Wang Y."/>
            <person name="White M.M."/>
            <person name="Kvist S."/>
            <person name="Moncalvo J.M."/>
        </authorList>
    </citation>
    <scope>NUCLEOTIDE SEQUENCE [LARGE SCALE GENOMIC DNA]</scope>
    <source>
        <strain evidence="1 2">ALG-7-W6</strain>
    </source>
</reference>
<dbReference type="AlphaFoldDB" id="A0A1R0H8K3"/>
<gene>
    <name evidence="1" type="ORF">AYI68_g391</name>
</gene>
<evidence type="ECO:0000313" key="2">
    <source>
        <dbReference type="Proteomes" id="UP000187455"/>
    </source>
</evidence>
<name>A0A1R0H8K3_9FUNG</name>
<organism evidence="1 2">
    <name type="scientific">Smittium mucronatum</name>
    <dbReference type="NCBI Taxonomy" id="133383"/>
    <lineage>
        <taxon>Eukaryota</taxon>
        <taxon>Fungi</taxon>
        <taxon>Fungi incertae sedis</taxon>
        <taxon>Zoopagomycota</taxon>
        <taxon>Kickxellomycotina</taxon>
        <taxon>Harpellomycetes</taxon>
        <taxon>Harpellales</taxon>
        <taxon>Legeriomycetaceae</taxon>
        <taxon>Smittium</taxon>
    </lineage>
</organism>
<keyword evidence="2" id="KW-1185">Reference proteome</keyword>
<dbReference type="EMBL" id="LSSL01000115">
    <property type="protein sequence ID" value="OLY85418.1"/>
    <property type="molecule type" value="Genomic_DNA"/>
</dbReference>
<evidence type="ECO:0000313" key="1">
    <source>
        <dbReference type="EMBL" id="OLY85418.1"/>
    </source>
</evidence>
<sequence length="113" mass="13567">MQYGTEKRGGFHYTSLGRNPTTKIKMLCYMGSDKKIGMSWARFKDEGRGAFEVSKILSKHILDLYFNNQEDFKVRKPYFVFHSISDAQQLMEKYIIYEGKRFIFYQTFRYKKI</sequence>
<protein>
    <submittedName>
        <fullName evidence="1">Uncharacterized protein</fullName>
    </submittedName>
</protein>
<accession>A0A1R0H8K3</accession>